<keyword evidence="2" id="KW-1185">Reference proteome</keyword>
<dbReference type="Proteomes" id="UP001060215">
    <property type="component" value="Chromosome 6"/>
</dbReference>
<dbReference type="EMBL" id="CM045763">
    <property type="protein sequence ID" value="KAI8023536.1"/>
    <property type="molecule type" value="Genomic_DNA"/>
</dbReference>
<gene>
    <name evidence="1" type="ORF">LOK49_LG03G02696</name>
</gene>
<comment type="caution">
    <text evidence="1">The sequence shown here is derived from an EMBL/GenBank/DDBJ whole genome shotgun (WGS) entry which is preliminary data.</text>
</comment>
<evidence type="ECO:0000313" key="2">
    <source>
        <dbReference type="Proteomes" id="UP001060215"/>
    </source>
</evidence>
<evidence type="ECO:0000313" key="1">
    <source>
        <dbReference type="EMBL" id="KAI8023536.1"/>
    </source>
</evidence>
<protein>
    <submittedName>
        <fullName evidence="1">Uncharacterized protein</fullName>
    </submittedName>
</protein>
<organism evidence="1 2">
    <name type="scientific">Camellia lanceoleosa</name>
    <dbReference type="NCBI Taxonomy" id="1840588"/>
    <lineage>
        <taxon>Eukaryota</taxon>
        <taxon>Viridiplantae</taxon>
        <taxon>Streptophyta</taxon>
        <taxon>Embryophyta</taxon>
        <taxon>Tracheophyta</taxon>
        <taxon>Spermatophyta</taxon>
        <taxon>Magnoliopsida</taxon>
        <taxon>eudicotyledons</taxon>
        <taxon>Gunneridae</taxon>
        <taxon>Pentapetalae</taxon>
        <taxon>asterids</taxon>
        <taxon>Ericales</taxon>
        <taxon>Theaceae</taxon>
        <taxon>Camellia</taxon>
    </lineage>
</organism>
<name>A0ACC0ID88_9ERIC</name>
<sequence length="81" mass="9703">MSFVIDQIDAIKRERSQKDDTLHRIRAWRKSKKNKIHEHSNHNVEFGVIELRPIEPSSAEMEVKEEERRALLSREEELVRP</sequence>
<reference evidence="1 2" key="1">
    <citation type="journal article" date="2022" name="Plant J.">
        <title>Chromosome-level genome of Camellia lanceoleosa provides a valuable resource for understanding genome evolution and self-incompatibility.</title>
        <authorList>
            <person name="Gong W."/>
            <person name="Xiao S."/>
            <person name="Wang L."/>
            <person name="Liao Z."/>
            <person name="Chang Y."/>
            <person name="Mo W."/>
            <person name="Hu G."/>
            <person name="Li W."/>
            <person name="Zhao G."/>
            <person name="Zhu H."/>
            <person name="Hu X."/>
            <person name="Ji K."/>
            <person name="Xiang X."/>
            <person name="Song Q."/>
            <person name="Yuan D."/>
            <person name="Jin S."/>
            <person name="Zhang L."/>
        </authorList>
    </citation>
    <scope>NUCLEOTIDE SEQUENCE [LARGE SCALE GENOMIC DNA]</scope>
    <source>
        <strain evidence="1">SQ_2022a</strain>
    </source>
</reference>
<accession>A0ACC0ID88</accession>
<proteinExistence type="predicted"/>